<dbReference type="GeneID" id="64700849"/>
<feature type="signal peptide" evidence="1">
    <location>
        <begin position="1"/>
        <end position="20"/>
    </location>
</feature>
<gene>
    <name evidence="2" type="ORF">F5147DRAFT_716253</name>
</gene>
<sequence length="101" mass="11709">MCTCVTFSFFWLLFSHKVFPRMINLPKFEFERLTGRDEHPLSRDAQDNRLSQTGQCNTSMKRILSQTKSTDIPNFLQTNIPPLVGLIPHHILLLAIRVILL</sequence>
<name>A0A9P7EXJ6_9AGAM</name>
<dbReference type="Proteomes" id="UP000823399">
    <property type="component" value="Unassembled WGS sequence"/>
</dbReference>
<evidence type="ECO:0008006" key="4">
    <source>
        <dbReference type="Google" id="ProtNLM"/>
    </source>
</evidence>
<dbReference type="AlphaFoldDB" id="A0A9P7EXJ6"/>
<feature type="chain" id="PRO_5040254301" description="Secreted protein" evidence="1">
    <location>
        <begin position="21"/>
        <end position="101"/>
    </location>
</feature>
<dbReference type="EMBL" id="JABBWM010000068">
    <property type="protein sequence ID" value="KAG2096752.1"/>
    <property type="molecule type" value="Genomic_DNA"/>
</dbReference>
<keyword evidence="3" id="KW-1185">Reference proteome</keyword>
<protein>
    <recommendedName>
        <fullName evidence="4">Secreted protein</fullName>
    </recommendedName>
</protein>
<evidence type="ECO:0000313" key="3">
    <source>
        <dbReference type="Proteomes" id="UP000823399"/>
    </source>
</evidence>
<dbReference type="RefSeq" id="XP_041288344.1">
    <property type="nucleotide sequence ID" value="XM_041438590.1"/>
</dbReference>
<comment type="caution">
    <text evidence="2">The sequence shown here is derived from an EMBL/GenBank/DDBJ whole genome shotgun (WGS) entry which is preliminary data.</text>
</comment>
<accession>A0A9P7EXJ6</accession>
<organism evidence="2 3">
    <name type="scientific">Suillus discolor</name>
    <dbReference type="NCBI Taxonomy" id="1912936"/>
    <lineage>
        <taxon>Eukaryota</taxon>
        <taxon>Fungi</taxon>
        <taxon>Dikarya</taxon>
        <taxon>Basidiomycota</taxon>
        <taxon>Agaricomycotina</taxon>
        <taxon>Agaricomycetes</taxon>
        <taxon>Agaricomycetidae</taxon>
        <taxon>Boletales</taxon>
        <taxon>Suillineae</taxon>
        <taxon>Suillaceae</taxon>
        <taxon>Suillus</taxon>
    </lineage>
</organism>
<evidence type="ECO:0000313" key="2">
    <source>
        <dbReference type="EMBL" id="KAG2096752.1"/>
    </source>
</evidence>
<proteinExistence type="predicted"/>
<keyword evidence="1" id="KW-0732">Signal</keyword>
<reference evidence="2" key="1">
    <citation type="journal article" date="2020" name="New Phytol.">
        <title>Comparative genomics reveals dynamic genome evolution in host specialist ectomycorrhizal fungi.</title>
        <authorList>
            <person name="Lofgren L.A."/>
            <person name="Nguyen N.H."/>
            <person name="Vilgalys R."/>
            <person name="Ruytinx J."/>
            <person name="Liao H.L."/>
            <person name="Branco S."/>
            <person name="Kuo A."/>
            <person name="LaButti K."/>
            <person name="Lipzen A."/>
            <person name="Andreopoulos W."/>
            <person name="Pangilinan J."/>
            <person name="Riley R."/>
            <person name="Hundley H."/>
            <person name="Na H."/>
            <person name="Barry K."/>
            <person name="Grigoriev I.V."/>
            <person name="Stajich J.E."/>
            <person name="Kennedy P.G."/>
        </authorList>
    </citation>
    <scope>NUCLEOTIDE SEQUENCE</scope>
    <source>
        <strain evidence="2">FC423</strain>
    </source>
</reference>
<evidence type="ECO:0000256" key="1">
    <source>
        <dbReference type="SAM" id="SignalP"/>
    </source>
</evidence>